<dbReference type="RefSeq" id="WP_164939212.1">
    <property type="nucleotide sequence ID" value="NZ_LBJM01000012.1"/>
</dbReference>
<reference evidence="1 2" key="1">
    <citation type="submission" date="2015-04" db="EMBL/GenBank/DDBJ databases">
        <title>Comparative genomics of rhizobia nodulating Arachis hypogaea in China.</title>
        <authorList>
            <person name="Li Y."/>
        </authorList>
    </citation>
    <scope>NUCLEOTIDE SEQUENCE [LARGE SCALE GENOMIC DNA]</scope>
    <source>
        <strain evidence="1 2">CCBAU 51787</strain>
    </source>
</reference>
<name>A0A4Q0STI4_9BRAD</name>
<comment type="caution">
    <text evidence="1">The sequence shown here is derived from an EMBL/GenBank/DDBJ whole genome shotgun (WGS) entry which is preliminary data.</text>
</comment>
<accession>A0A4Q0STI4</accession>
<evidence type="ECO:0000313" key="2">
    <source>
        <dbReference type="Proteomes" id="UP000290565"/>
    </source>
</evidence>
<gene>
    <name evidence="1" type="ORF">XH94_06270</name>
</gene>
<evidence type="ECO:0000313" key="1">
    <source>
        <dbReference type="EMBL" id="RXH41739.1"/>
    </source>
</evidence>
<dbReference type="AlphaFoldDB" id="A0A4Q0STI4"/>
<dbReference type="EMBL" id="LBJM01000012">
    <property type="protein sequence ID" value="RXH41739.1"/>
    <property type="molecule type" value="Genomic_DNA"/>
</dbReference>
<sequence length="139" mass="15641">MSTEPAKVKQFAGALVKRSRELSEVMTHWEQIVLADDLEQFIALRQRVMQFIEFRQELVRRGLEISPAAARKWGDNDADRTGRSKLNADLEALQRSYVSAPVKLTSLPTRTAMPPGTCSCLGSRRWSLSRSMSLSCGTR</sequence>
<dbReference type="Proteomes" id="UP000290565">
    <property type="component" value="Unassembled WGS sequence"/>
</dbReference>
<protein>
    <submittedName>
        <fullName evidence="1">Uncharacterized protein</fullName>
    </submittedName>
</protein>
<organism evidence="1 2">
    <name type="scientific">Bradyrhizobium zhanjiangense</name>
    <dbReference type="NCBI Taxonomy" id="1325107"/>
    <lineage>
        <taxon>Bacteria</taxon>
        <taxon>Pseudomonadati</taxon>
        <taxon>Pseudomonadota</taxon>
        <taxon>Alphaproteobacteria</taxon>
        <taxon>Hyphomicrobiales</taxon>
        <taxon>Nitrobacteraceae</taxon>
        <taxon>Bradyrhizobium</taxon>
    </lineage>
</organism>
<proteinExistence type="predicted"/>